<reference evidence="2" key="2">
    <citation type="journal article" date="2015" name="Fish Shellfish Immunol.">
        <title>Early steps in the European eel (Anguilla anguilla)-Vibrio vulnificus interaction in the gills: Role of the RtxA13 toxin.</title>
        <authorList>
            <person name="Callol A."/>
            <person name="Pajuelo D."/>
            <person name="Ebbesson L."/>
            <person name="Teles M."/>
            <person name="MacKenzie S."/>
            <person name="Amaro C."/>
        </authorList>
    </citation>
    <scope>NUCLEOTIDE SEQUENCE</scope>
</reference>
<feature type="region of interest" description="Disordered" evidence="1">
    <location>
        <begin position="1"/>
        <end position="23"/>
    </location>
</feature>
<dbReference type="EMBL" id="GBXM01078297">
    <property type="protein sequence ID" value="JAH30280.1"/>
    <property type="molecule type" value="Transcribed_RNA"/>
</dbReference>
<organism evidence="2">
    <name type="scientific">Anguilla anguilla</name>
    <name type="common">European freshwater eel</name>
    <name type="synonym">Muraena anguilla</name>
    <dbReference type="NCBI Taxonomy" id="7936"/>
    <lineage>
        <taxon>Eukaryota</taxon>
        <taxon>Metazoa</taxon>
        <taxon>Chordata</taxon>
        <taxon>Craniata</taxon>
        <taxon>Vertebrata</taxon>
        <taxon>Euteleostomi</taxon>
        <taxon>Actinopterygii</taxon>
        <taxon>Neopterygii</taxon>
        <taxon>Teleostei</taxon>
        <taxon>Anguilliformes</taxon>
        <taxon>Anguillidae</taxon>
        <taxon>Anguilla</taxon>
    </lineage>
</organism>
<dbReference type="AlphaFoldDB" id="A0A0E9RPG3"/>
<dbReference type="EMBL" id="GBXM01103428">
    <property type="protein sequence ID" value="JAH05149.1"/>
    <property type="molecule type" value="Transcribed_RNA"/>
</dbReference>
<dbReference type="EMBL" id="GBXM01091057">
    <property type="protein sequence ID" value="JAH17520.1"/>
    <property type="molecule type" value="Transcribed_RNA"/>
</dbReference>
<dbReference type="EMBL" id="GBXM01070889">
    <property type="protein sequence ID" value="JAH37688.1"/>
    <property type="molecule type" value="Transcribed_RNA"/>
</dbReference>
<name>A0A0E9RPG3_ANGAN</name>
<evidence type="ECO:0000313" key="2">
    <source>
        <dbReference type="EMBL" id="JAH30280.1"/>
    </source>
</evidence>
<sequence length="23" mass="2713">MSSMDSPSQRYDRGGQYRGIRHK</sequence>
<accession>A0A0E9RPG3</accession>
<proteinExistence type="predicted"/>
<dbReference type="EMBL" id="GBXM01107438">
    <property type="protein sequence ID" value="JAH01139.1"/>
    <property type="molecule type" value="Transcribed_RNA"/>
</dbReference>
<dbReference type="EMBL" id="GBXM01074834">
    <property type="protein sequence ID" value="JAH33743.1"/>
    <property type="molecule type" value="Transcribed_RNA"/>
</dbReference>
<protein>
    <submittedName>
        <fullName evidence="2">Uncharacterized protein</fullName>
    </submittedName>
</protein>
<evidence type="ECO:0000256" key="1">
    <source>
        <dbReference type="SAM" id="MobiDB-lite"/>
    </source>
</evidence>
<reference evidence="2" key="1">
    <citation type="submission" date="2014-11" db="EMBL/GenBank/DDBJ databases">
        <authorList>
            <person name="Amaro Gonzalez C."/>
        </authorList>
    </citation>
    <scope>NUCLEOTIDE SEQUENCE</scope>
</reference>